<evidence type="ECO:0000259" key="3">
    <source>
        <dbReference type="Pfam" id="PF00266"/>
    </source>
</evidence>
<evidence type="ECO:0000256" key="1">
    <source>
        <dbReference type="ARBA" id="ARBA00001933"/>
    </source>
</evidence>
<dbReference type="InterPro" id="IPR000192">
    <property type="entry name" value="Aminotrans_V_dom"/>
</dbReference>
<dbReference type="InterPro" id="IPR015421">
    <property type="entry name" value="PyrdxlP-dep_Trfase_major"/>
</dbReference>
<evidence type="ECO:0000313" key="5">
    <source>
        <dbReference type="Proteomes" id="UP000199017"/>
    </source>
</evidence>
<dbReference type="NCBIfam" id="NF002806">
    <property type="entry name" value="PRK02948.1"/>
    <property type="match status" value="1"/>
</dbReference>
<keyword evidence="5" id="KW-1185">Reference proteome</keyword>
<dbReference type="EMBL" id="FNDU01000004">
    <property type="protein sequence ID" value="SDH99125.1"/>
    <property type="molecule type" value="Genomic_DNA"/>
</dbReference>
<sequence length="378" mass="41192">MIYLDHCATTPMSEEAGQTYIKTSQSFYGNEQSLHDAGDSAGQLLDHCKKELASILNGEASGFYFTSGGSDSNITALLSLAYGNQGRGTHIITSPLEHPSVYQALEKLKSEGFEVEETAVQPNGQISLASIKELIREDTILITICHASSETGVIQPIEEIGSLAQDHGILFHCDAVQTFAKIPIDIKKNRISAISMSAHKVYGPKNTGACYIDPAAAWKSMYPGVVHQQGIKPGTIDVPGIAAFTTASLNLYEKRELVTAAWRQMQSWFLKQLNDDVFSLIGDKKKRLPHHLALRAHRREGQWIMLECNRKNIAISSGSACKTSYSDPPKSLIAMGCSPEEAHGLFRISFGVDTTYEELAAVAETLNELAASSMNVQV</sequence>
<accession>A0A1G8GXH4</accession>
<comment type="cofactor">
    <cofactor evidence="1">
        <name>pyridoxal 5'-phosphate</name>
        <dbReference type="ChEBI" id="CHEBI:597326"/>
    </cofactor>
</comment>
<dbReference type="GO" id="GO:0003824">
    <property type="term" value="F:catalytic activity"/>
    <property type="evidence" value="ECO:0007669"/>
    <property type="project" value="UniProtKB-ARBA"/>
</dbReference>
<feature type="domain" description="Aminotransferase class V" evidence="3">
    <location>
        <begin position="2"/>
        <end position="361"/>
    </location>
</feature>
<dbReference type="SUPFAM" id="SSF53383">
    <property type="entry name" value="PLP-dependent transferases"/>
    <property type="match status" value="1"/>
</dbReference>
<dbReference type="InterPro" id="IPR015422">
    <property type="entry name" value="PyrdxlP-dep_Trfase_small"/>
</dbReference>
<organism evidence="4 5">
    <name type="scientific">Alteribacillus bidgolensis</name>
    <dbReference type="NCBI Taxonomy" id="930129"/>
    <lineage>
        <taxon>Bacteria</taxon>
        <taxon>Bacillati</taxon>
        <taxon>Bacillota</taxon>
        <taxon>Bacilli</taxon>
        <taxon>Bacillales</taxon>
        <taxon>Bacillaceae</taxon>
        <taxon>Alteribacillus</taxon>
    </lineage>
</organism>
<dbReference type="OrthoDB" id="9808002at2"/>
<dbReference type="Proteomes" id="UP000199017">
    <property type="component" value="Unassembled WGS sequence"/>
</dbReference>
<dbReference type="PANTHER" id="PTHR11601">
    <property type="entry name" value="CYSTEINE DESULFURYLASE FAMILY MEMBER"/>
    <property type="match status" value="1"/>
</dbReference>
<dbReference type="InterPro" id="IPR016454">
    <property type="entry name" value="Cysteine_dSase"/>
</dbReference>
<evidence type="ECO:0000256" key="2">
    <source>
        <dbReference type="ARBA" id="ARBA00022898"/>
    </source>
</evidence>
<dbReference type="RefSeq" id="WP_091583272.1">
    <property type="nucleotide sequence ID" value="NZ_FNDU01000004.1"/>
</dbReference>
<dbReference type="Pfam" id="PF00266">
    <property type="entry name" value="Aminotran_5"/>
    <property type="match status" value="1"/>
</dbReference>
<dbReference type="InterPro" id="IPR015424">
    <property type="entry name" value="PyrdxlP-dep_Trfase"/>
</dbReference>
<dbReference type="PANTHER" id="PTHR11601:SF36">
    <property type="entry name" value="CYSTEINE DESULFURASE NIFS-RELATED"/>
    <property type="match status" value="1"/>
</dbReference>
<evidence type="ECO:0000313" key="4">
    <source>
        <dbReference type="EMBL" id="SDH99125.1"/>
    </source>
</evidence>
<keyword evidence="2" id="KW-0663">Pyridoxal phosphate</keyword>
<gene>
    <name evidence="4" type="ORF">SAMN05216352_10412</name>
</gene>
<dbReference type="AlphaFoldDB" id="A0A1G8GXH4"/>
<protein>
    <submittedName>
        <fullName evidence="4">Cysteine desulfurase</fullName>
    </submittedName>
</protein>
<proteinExistence type="predicted"/>
<name>A0A1G8GXH4_9BACI</name>
<dbReference type="Gene3D" id="3.40.640.10">
    <property type="entry name" value="Type I PLP-dependent aspartate aminotransferase-like (Major domain)"/>
    <property type="match status" value="1"/>
</dbReference>
<dbReference type="Gene3D" id="3.90.1150.10">
    <property type="entry name" value="Aspartate Aminotransferase, domain 1"/>
    <property type="match status" value="1"/>
</dbReference>
<reference evidence="4" key="1">
    <citation type="submission" date="2016-10" db="EMBL/GenBank/DDBJ databases">
        <authorList>
            <person name="de Groot N.N."/>
        </authorList>
    </citation>
    <scope>NUCLEOTIDE SEQUENCE [LARGE SCALE GENOMIC DNA]</scope>
    <source>
        <strain evidence="4">P4B</strain>
    </source>
</reference>
<dbReference type="STRING" id="930129.SAMN05216352_10412"/>
<dbReference type="PIRSF" id="PIRSF005572">
    <property type="entry name" value="NifS"/>
    <property type="match status" value="1"/>
</dbReference>